<dbReference type="InterPro" id="IPR007219">
    <property type="entry name" value="XnlR_reg_dom"/>
</dbReference>
<dbReference type="CDD" id="cd12148">
    <property type="entry name" value="fungal_TF_MHR"/>
    <property type="match status" value="1"/>
</dbReference>
<feature type="compositionally biased region" description="Polar residues" evidence="7">
    <location>
        <begin position="280"/>
        <end position="291"/>
    </location>
</feature>
<evidence type="ECO:0000256" key="4">
    <source>
        <dbReference type="ARBA" id="ARBA00022771"/>
    </source>
</evidence>
<dbReference type="PANTHER" id="PTHR40626:SF12">
    <property type="entry name" value="RFEC"/>
    <property type="match status" value="1"/>
</dbReference>
<keyword evidence="6" id="KW-0539">Nucleus</keyword>
<keyword evidence="4" id="KW-0863">Zinc-finger</keyword>
<dbReference type="InterPro" id="IPR051059">
    <property type="entry name" value="VerF-like"/>
</dbReference>
<evidence type="ECO:0000313" key="10">
    <source>
        <dbReference type="Proteomes" id="UP001521785"/>
    </source>
</evidence>
<accession>A0ABR3QKJ6</accession>
<evidence type="ECO:0000256" key="6">
    <source>
        <dbReference type="ARBA" id="ARBA00023242"/>
    </source>
</evidence>
<evidence type="ECO:0000256" key="3">
    <source>
        <dbReference type="ARBA" id="ARBA00022737"/>
    </source>
</evidence>
<sequence length="437" mass="49130">MIHSSLDLFNAYDGLILSMVCIGAVYSDRIGVKEVRWLMELVRASVFRSSQLYRGASERARDVVEKSMSLSGNIQEVQALVHIHSLFVWHGNQKQRQQAREEFWILASIVQQLGLLRTFPSGHANASALHQPGPITVSDVTTWSWEDWLEQETRIRVMYLVFLIDASLAIFFNVQPQFDIYDIQLPLPADDAAWDAKTGEDCANALGLQGELAQVLNSAGSRRAKQLIMSEVLPLLHQGNNLPHRATNVYSKFVLIHAIHVQIFMLQRQLSSSSRLSSSGASTPQSYHDGTNSGGSSGAATPTDGNSAQYSQLQGMLRSTMCALMLWKKQWDADMQLQYGTKQRPLGFCRDGIHFYFLAKIFLQNSRREDWIAPPDVRFHQVFNQLKYIRTHIASDSTSKNLDIGSVTTINDDYGLADLTLNMKLLFTPVFDTLSSR</sequence>
<gene>
    <name evidence="9" type="ORF">SLS60_011441</name>
</gene>
<evidence type="ECO:0000259" key="8">
    <source>
        <dbReference type="Pfam" id="PF04082"/>
    </source>
</evidence>
<dbReference type="Pfam" id="PF04082">
    <property type="entry name" value="Fungal_trans"/>
    <property type="match status" value="1"/>
</dbReference>
<reference evidence="9 10" key="1">
    <citation type="submission" date="2024-02" db="EMBL/GenBank/DDBJ databases">
        <title>De novo assembly and annotation of 12 fungi associated with fruit tree decline syndrome in Ontario, Canada.</title>
        <authorList>
            <person name="Sulman M."/>
            <person name="Ellouze W."/>
            <person name="Ilyukhin E."/>
        </authorList>
    </citation>
    <scope>NUCLEOTIDE SEQUENCE [LARGE SCALE GENOMIC DNA]</scope>
    <source>
        <strain evidence="9 10">M42-189</strain>
    </source>
</reference>
<keyword evidence="3" id="KW-0677">Repeat</keyword>
<evidence type="ECO:0000256" key="1">
    <source>
        <dbReference type="ARBA" id="ARBA00004123"/>
    </source>
</evidence>
<keyword evidence="10" id="KW-1185">Reference proteome</keyword>
<comment type="subcellular location">
    <subcellularLocation>
        <location evidence="1">Nucleus</location>
    </subcellularLocation>
</comment>
<proteinExistence type="predicted"/>
<evidence type="ECO:0000256" key="2">
    <source>
        <dbReference type="ARBA" id="ARBA00022723"/>
    </source>
</evidence>
<evidence type="ECO:0000256" key="5">
    <source>
        <dbReference type="ARBA" id="ARBA00022833"/>
    </source>
</evidence>
<feature type="region of interest" description="Disordered" evidence="7">
    <location>
        <begin position="275"/>
        <end position="305"/>
    </location>
</feature>
<keyword evidence="5" id="KW-0862">Zinc</keyword>
<dbReference type="PANTHER" id="PTHR40626">
    <property type="entry name" value="MIP31509P"/>
    <property type="match status" value="1"/>
</dbReference>
<keyword evidence="2" id="KW-0479">Metal-binding</keyword>
<dbReference type="Proteomes" id="UP001521785">
    <property type="component" value="Unassembled WGS sequence"/>
</dbReference>
<dbReference type="EMBL" id="JAKJXO020000021">
    <property type="protein sequence ID" value="KAL1592362.1"/>
    <property type="molecule type" value="Genomic_DNA"/>
</dbReference>
<feature type="domain" description="Xylanolytic transcriptional activator regulatory" evidence="8">
    <location>
        <begin position="12"/>
        <end position="202"/>
    </location>
</feature>
<comment type="caution">
    <text evidence="9">The sequence shown here is derived from an EMBL/GenBank/DDBJ whole genome shotgun (WGS) entry which is preliminary data.</text>
</comment>
<evidence type="ECO:0000256" key="7">
    <source>
        <dbReference type="SAM" id="MobiDB-lite"/>
    </source>
</evidence>
<evidence type="ECO:0000313" key="9">
    <source>
        <dbReference type="EMBL" id="KAL1592362.1"/>
    </source>
</evidence>
<protein>
    <recommendedName>
        <fullName evidence="8">Xylanolytic transcriptional activator regulatory domain-containing protein</fullName>
    </recommendedName>
</protein>
<organism evidence="9 10">
    <name type="scientific">Paraconiothyrium brasiliense</name>
    <dbReference type="NCBI Taxonomy" id="300254"/>
    <lineage>
        <taxon>Eukaryota</taxon>
        <taxon>Fungi</taxon>
        <taxon>Dikarya</taxon>
        <taxon>Ascomycota</taxon>
        <taxon>Pezizomycotina</taxon>
        <taxon>Dothideomycetes</taxon>
        <taxon>Pleosporomycetidae</taxon>
        <taxon>Pleosporales</taxon>
        <taxon>Massarineae</taxon>
        <taxon>Didymosphaeriaceae</taxon>
        <taxon>Paraconiothyrium</taxon>
    </lineage>
</organism>
<name>A0ABR3QKJ6_9PLEO</name>